<dbReference type="SUPFAM" id="SSF54593">
    <property type="entry name" value="Glyoxalase/Bleomycin resistance protein/Dihydroxybiphenyl dioxygenase"/>
    <property type="match status" value="1"/>
</dbReference>
<dbReference type="Proteomes" id="UP000680865">
    <property type="component" value="Unassembled WGS sequence"/>
</dbReference>
<evidence type="ECO:0000259" key="1">
    <source>
        <dbReference type="PROSITE" id="PS51819"/>
    </source>
</evidence>
<dbReference type="InterPro" id="IPR050383">
    <property type="entry name" value="GlyoxalaseI/FosfomycinResist"/>
</dbReference>
<dbReference type="Gene3D" id="3.10.180.10">
    <property type="entry name" value="2,3-Dihydroxybiphenyl 1,2-Dioxygenase, domain 1"/>
    <property type="match status" value="1"/>
</dbReference>
<reference evidence="2" key="1">
    <citation type="submission" date="2021-03" db="EMBL/GenBank/DDBJ databases">
        <title>Whole genome shotgun sequence of Actinoplanes consettensis NBRC 14913.</title>
        <authorList>
            <person name="Komaki H."/>
            <person name="Tamura T."/>
        </authorList>
    </citation>
    <scope>NUCLEOTIDE SEQUENCE</scope>
    <source>
        <strain evidence="2">NBRC 14913</strain>
    </source>
</reference>
<accession>A0A919SAU7</accession>
<dbReference type="Pfam" id="PF00903">
    <property type="entry name" value="Glyoxalase"/>
    <property type="match status" value="1"/>
</dbReference>
<name>A0A919SAU7_9ACTN</name>
<proteinExistence type="predicted"/>
<gene>
    <name evidence="2" type="ORF">Aco04nite_13960</name>
</gene>
<sequence>MRILTLDHLVLTVASIDRTLAFYRDVLGMRAESFEGERWALHFGTQKFNLHEAGHEFEPKAAHPAPGTVDLCLIAATPLEEVMATLAEHGVPLIEGPVTRTGARGEIRSVYVRDPDDNLVEIANYPEREAS</sequence>
<keyword evidence="2" id="KW-0223">Dioxygenase</keyword>
<evidence type="ECO:0000313" key="2">
    <source>
        <dbReference type="EMBL" id="GIM69154.1"/>
    </source>
</evidence>
<dbReference type="InterPro" id="IPR037523">
    <property type="entry name" value="VOC_core"/>
</dbReference>
<dbReference type="EMBL" id="BOQP01000006">
    <property type="protein sequence ID" value="GIM69154.1"/>
    <property type="molecule type" value="Genomic_DNA"/>
</dbReference>
<dbReference type="InterPro" id="IPR004360">
    <property type="entry name" value="Glyas_Fos-R_dOase_dom"/>
</dbReference>
<comment type="caution">
    <text evidence="2">The sequence shown here is derived from an EMBL/GenBank/DDBJ whole genome shotgun (WGS) entry which is preliminary data.</text>
</comment>
<feature type="domain" description="VOC" evidence="1">
    <location>
        <begin position="5"/>
        <end position="125"/>
    </location>
</feature>
<protein>
    <submittedName>
        <fullName evidence="2">Ring-cleaving dioxygenase</fullName>
    </submittedName>
</protein>
<dbReference type="PANTHER" id="PTHR21366:SF14">
    <property type="entry name" value="GLYOXALASE DOMAIN-CONTAINING PROTEIN 5"/>
    <property type="match status" value="1"/>
</dbReference>
<organism evidence="2 3">
    <name type="scientific">Winogradskya consettensis</name>
    <dbReference type="NCBI Taxonomy" id="113560"/>
    <lineage>
        <taxon>Bacteria</taxon>
        <taxon>Bacillati</taxon>
        <taxon>Actinomycetota</taxon>
        <taxon>Actinomycetes</taxon>
        <taxon>Micromonosporales</taxon>
        <taxon>Micromonosporaceae</taxon>
        <taxon>Winogradskya</taxon>
    </lineage>
</organism>
<evidence type="ECO:0000313" key="3">
    <source>
        <dbReference type="Proteomes" id="UP000680865"/>
    </source>
</evidence>
<keyword evidence="3" id="KW-1185">Reference proteome</keyword>
<dbReference type="AlphaFoldDB" id="A0A919SAU7"/>
<dbReference type="InterPro" id="IPR029068">
    <property type="entry name" value="Glyas_Bleomycin-R_OHBP_Dase"/>
</dbReference>
<keyword evidence="2" id="KW-0560">Oxidoreductase</keyword>
<dbReference type="PANTHER" id="PTHR21366">
    <property type="entry name" value="GLYOXALASE FAMILY PROTEIN"/>
    <property type="match status" value="1"/>
</dbReference>
<dbReference type="RefSeq" id="WP_244875790.1">
    <property type="nucleotide sequence ID" value="NZ_BAAATW010000001.1"/>
</dbReference>
<dbReference type="GO" id="GO:0051213">
    <property type="term" value="F:dioxygenase activity"/>
    <property type="evidence" value="ECO:0007669"/>
    <property type="project" value="UniProtKB-KW"/>
</dbReference>
<dbReference type="PROSITE" id="PS51819">
    <property type="entry name" value="VOC"/>
    <property type="match status" value="1"/>
</dbReference>
<dbReference type="CDD" id="cd07253">
    <property type="entry name" value="GLOD5"/>
    <property type="match status" value="1"/>
</dbReference>